<organism evidence="1 2">
    <name type="scientific">Stereocaulon virgatum</name>
    <dbReference type="NCBI Taxonomy" id="373712"/>
    <lineage>
        <taxon>Eukaryota</taxon>
        <taxon>Fungi</taxon>
        <taxon>Dikarya</taxon>
        <taxon>Ascomycota</taxon>
        <taxon>Pezizomycotina</taxon>
        <taxon>Lecanoromycetes</taxon>
        <taxon>OSLEUM clade</taxon>
        <taxon>Lecanoromycetidae</taxon>
        <taxon>Lecanorales</taxon>
        <taxon>Lecanorineae</taxon>
        <taxon>Stereocaulaceae</taxon>
        <taxon>Stereocaulon</taxon>
    </lineage>
</organism>
<comment type="caution">
    <text evidence="1">The sequence shown here is derived from an EMBL/GenBank/DDBJ whole genome shotgun (WGS) entry which is preliminary data.</text>
</comment>
<accession>A0ABR3ZUA5</accession>
<evidence type="ECO:0000313" key="2">
    <source>
        <dbReference type="Proteomes" id="UP001590950"/>
    </source>
</evidence>
<proteinExistence type="predicted"/>
<dbReference type="Proteomes" id="UP001590950">
    <property type="component" value="Unassembled WGS sequence"/>
</dbReference>
<name>A0ABR3ZUA5_9LECA</name>
<sequence>MTMPWHIVTDLEFLDSIQVTNYIAALRGFLIRCPLPIDCFLRSSELCCSSSLPLLKYGVIIFFGHLTVFIQSLRENTILLSQLSYRDLFISSCPGLVGLLETLTIRDLNVPGVSWRQ</sequence>
<keyword evidence="2" id="KW-1185">Reference proteome</keyword>
<evidence type="ECO:0000313" key="1">
    <source>
        <dbReference type="EMBL" id="KAL2037162.1"/>
    </source>
</evidence>
<protein>
    <submittedName>
        <fullName evidence="1">Uncharacterized protein</fullName>
    </submittedName>
</protein>
<dbReference type="EMBL" id="JBEFKJ010000044">
    <property type="protein sequence ID" value="KAL2037162.1"/>
    <property type="molecule type" value="Genomic_DNA"/>
</dbReference>
<gene>
    <name evidence="1" type="ORF">N7G274_010158</name>
</gene>
<reference evidence="1 2" key="1">
    <citation type="submission" date="2024-09" db="EMBL/GenBank/DDBJ databases">
        <title>Rethinking Asexuality: The Enigmatic Case of Functional Sexual Genes in Lepraria (Stereocaulaceae).</title>
        <authorList>
            <person name="Doellman M."/>
            <person name="Sun Y."/>
            <person name="Barcenas-Pena A."/>
            <person name="Lumbsch H.T."/>
            <person name="Grewe F."/>
        </authorList>
    </citation>
    <scope>NUCLEOTIDE SEQUENCE [LARGE SCALE GENOMIC DNA]</scope>
    <source>
        <strain evidence="1 2">Mercado 3170</strain>
    </source>
</reference>